<dbReference type="EMBL" id="MKGQ01000014">
    <property type="protein sequence ID" value="OKP02631.1"/>
    <property type="molecule type" value="Genomic_DNA"/>
</dbReference>
<name>A0A1Q5TQZ6_9GAMM</name>
<organism evidence="1 2">
    <name type="scientific">Xenorhabdus eapokensis</name>
    <dbReference type="NCBI Taxonomy" id="1873482"/>
    <lineage>
        <taxon>Bacteria</taxon>
        <taxon>Pseudomonadati</taxon>
        <taxon>Pseudomonadota</taxon>
        <taxon>Gammaproteobacteria</taxon>
        <taxon>Enterobacterales</taxon>
        <taxon>Morganellaceae</taxon>
        <taxon>Xenorhabdus</taxon>
    </lineage>
</organism>
<accession>A0A1Q5TQZ6</accession>
<evidence type="ECO:0000313" key="2">
    <source>
        <dbReference type="Proteomes" id="UP000186268"/>
    </source>
</evidence>
<reference evidence="1 2" key="1">
    <citation type="submission" date="2016-09" db="EMBL/GenBank/DDBJ databases">
        <title>Xenorhabdus thuongxuanensis sp. nov. and Xenorhabdus eapokensis sp. nov., isolated from Steinernema species.</title>
        <authorList>
            <person name="Kaempfer P."/>
            <person name="Tobias N.J."/>
            <person name="Phan Ke L."/>
            <person name="Bode H.B."/>
            <person name="Glaeser S.P."/>
        </authorList>
    </citation>
    <scope>NUCLEOTIDE SEQUENCE [LARGE SCALE GENOMIC DNA]</scope>
    <source>
        <strain evidence="1 2">DL20</strain>
    </source>
</reference>
<keyword evidence="2" id="KW-1185">Reference proteome</keyword>
<evidence type="ECO:0000313" key="1">
    <source>
        <dbReference type="EMBL" id="OKP02631.1"/>
    </source>
</evidence>
<protein>
    <submittedName>
        <fullName evidence="1">Uncharacterized protein</fullName>
    </submittedName>
</protein>
<proteinExistence type="predicted"/>
<dbReference type="AlphaFoldDB" id="A0A1Q5TQZ6"/>
<dbReference type="Proteomes" id="UP000186268">
    <property type="component" value="Unassembled WGS sequence"/>
</dbReference>
<comment type="caution">
    <text evidence="1">The sequence shown here is derived from an EMBL/GenBank/DDBJ whole genome shotgun (WGS) entry which is preliminary data.</text>
</comment>
<dbReference type="STRING" id="1873482.Xedl_02282"/>
<gene>
    <name evidence="1" type="ORF">Xedl_02282</name>
</gene>
<sequence length="73" mass="8299">MVVHQAVVFHGESIMRRFNPKTLTEVLPAIHDTEGSIELPDDCWFFREREIPQGKLLSVNEAGEPILIDVPTE</sequence>